<dbReference type="PANTHER" id="PTHR30625">
    <property type="entry name" value="PROTEIN TOLQ"/>
    <property type="match status" value="1"/>
</dbReference>
<evidence type="ECO:0000256" key="7">
    <source>
        <dbReference type="ARBA" id="ARBA00022692"/>
    </source>
</evidence>
<dbReference type="PANTHER" id="PTHR30625:SF14">
    <property type="entry name" value="BIOPOLYMER TRANSPORT PROTEIN EXBB"/>
    <property type="match status" value="1"/>
</dbReference>
<evidence type="ECO:0000256" key="3">
    <source>
        <dbReference type="ARBA" id="ARBA00022093"/>
    </source>
</evidence>
<comment type="subunit">
    <text evidence="2">The accessory proteins ExbB and ExbD seem to form a complex with TonB.</text>
</comment>
<dbReference type="InterPro" id="IPR050790">
    <property type="entry name" value="ExbB/TolQ_transport"/>
</dbReference>
<keyword evidence="6" id="KW-0997">Cell inner membrane</keyword>
<protein>
    <recommendedName>
        <fullName evidence="3">Biopolymer transport protein ExbB</fullName>
    </recommendedName>
</protein>
<feature type="transmembrane region" description="Helical" evidence="13">
    <location>
        <begin position="179"/>
        <end position="200"/>
    </location>
</feature>
<keyword evidence="7 13" id="KW-0812">Transmembrane</keyword>
<reference evidence="15 16" key="1">
    <citation type="submission" date="2018-09" db="EMBL/GenBank/DDBJ databases">
        <title>Draft genome of Simplicispira sp. NY-02.</title>
        <authorList>
            <person name="Im W.T."/>
        </authorList>
    </citation>
    <scope>NUCLEOTIDE SEQUENCE [LARGE SCALE GENOMIC DNA]</scope>
    <source>
        <strain evidence="15 16">NY-02</strain>
    </source>
</reference>
<organism evidence="15 16">
    <name type="scientific">Simplicispira hankyongi</name>
    <dbReference type="NCBI Taxonomy" id="2315688"/>
    <lineage>
        <taxon>Bacteria</taxon>
        <taxon>Pseudomonadati</taxon>
        <taxon>Pseudomonadota</taxon>
        <taxon>Betaproteobacteria</taxon>
        <taxon>Burkholderiales</taxon>
        <taxon>Comamonadaceae</taxon>
        <taxon>Simplicispira</taxon>
    </lineage>
</organism>
<evidence type="ECO:0000259" key="14">
    <source>
        <dbReference type="Pfam" id="PF01618"/>
    </source>
</evidence>
<evidence type="ECO:0000313" key="16">
    <source>
        <dbReference type="Proteomes" id="UP000266302"/>
    </source>
</evidence>
<dbReference type="GO" id="GO:0005886">
    <property type="term" value="C:plasma membrane"/>
    <property type="evidence" value="ECO:0007669"/>
    <property type="project" value="UniProtKB-SubCell"/>
</dbReference>
<accession>A0A398CA83</accession>
<dbReference type="OrthoDB" id="9805133at2"/>
<evidence type="ECO:0000256" key="2">
    <source>
        <dbReference type="ARBA" id="ARBA00011471"/>
    </source>
</evidence>
<evidence type="ECO:0000256" key="6">
    <source>
        <dbReference type="ARBA" id="ARBA00022519"/>
    </source>
</evidence>
<keyword evidence="9 13" id="KW-1133">Transmembrane helix</keyword>
<keyword evidence="16" id="KW-1185">Reference proteome</keyword>
<name>A0A398CA83_9BURK</name>
<evidence type="ECO:0000256" key="4">
    <source>
        <dbReference type="ARBA" id="ARBA00022448"/>
    </source>
</evidence>
<feature type="domain" description="MotA/TolQ/ExbB proton channel" evidence="14">
    <location>
        <begin position="111"/>
        <end position="212"/>
    </location>
</feature>
<comment type="similarity">
    <text evidence="12">Belongs to the exbB/tolQ family.</text>
</comment>
<keyword evidence="8 12" id="KW-0653">Protein transport</keyword>
<comment type="function">
    <text evidence="11">Involved in the TonB-dependent energy-dependent transport of various receptor-bound substrates. Protects ExbD from proteolytic degradation and functionally stabilizes TonB.</text>
</comment>
<keyword evidence="4 12" id="KW-0813">Transport</keyword>
<dbReference type="AlphaFoldDB" id="A0A398CA83"/>
<keyword evidence="10 13" id="KW-0472">Membrane</keyword>
<feature type="transmembrane region" description="Helical" evidence="13">
    <location>
        <begin position="133"/>
        <end position="155"/>
    </location>
</feature>
<dbReference type="RefSeq" id="WP_119109873.1">
    <property type="nucleotide sequence ID" value="NZ_QXJC01000005.1"/>
</dbReference>
<evidence type="ECO:0000256" key="1">
    <source>
        <dbReference type="ARBA" id="ARBA00004429"/>
    </source>
</evidence>
<dbReference type="GO" id="GO:0017038">
    <property type="term" value="P:protein import"/>
    <property type="evidence" value="ECO:0007669"/>
    <property type="project" value="TreeGrafter"/>
</dbReference>
<gene>
    <name evidence="15" type="ORF">D3F03_13215</name>
</gene>
<dbReference type="Pfam" id="PF01618">
    <property type="entry name" value="MotA_ExbB"/>
    <property type="match status" value="1"/>
</dbReference>
<evidence type="ECO:0000256" key="8">
    <source>
        <dbReference type="ARBA" id="ARBA00022927"/>
    </source>
</evidence>
<evidence type="ECO:0000256" key="12">
    <source>
        <dbReference type="RuleBase" id="RU004057"/>
    </source>
</evidence>
<evidence type="ECO:0000256" key="11">
    <source>
        <dbReference type="ARBA" id="ARBA00024816"/>
    </source>
</evidence>
<dbReference type="EMBL" id="QXJC01000005">
    <property type="protein sequence ID" value="RID97768.1"/>
    <property type="molecule type" value="Genomic_DNA"/>
</dbReference>
<evidence type="ECO:0000256" key="10">
    <source>
        <dbReference type="ARBA" id="ARBA00023136"/>
    </source>
</evidence>
<sequence>MSSLHWWRSGDAVTHTAALVLLLMSVASWVVMLWKLRMLQRAAPDIARSQAAFWQAPSWDSAASAAAAFDRDALVLPLVAAALETRSLETHSPALAPVPPESGSFHASVAARATRLLRGALLASIARLQYGQVLLATVGATAPFVGLLGTVWGIYHALTALAGSGQISVERLAGPVGEALIMTAAGLAVAIPAVLGYNLLGRQVARLEAELEGFAHDLRELCSAGG</sequence>
<dbReference type="InterPro" id="IPR002898">
    <property type="entry name" value="MotA_ExbB_proton_chnl"/>
</dbReference>
<feature type="transmembrane region" description="Helical" evidence="13">
    <location>
        <begin position="12"/>
        <end position="34"/>
    </location>
</feature>
<evidence type="ECO:0000313" key="15">
    <source>
        <dbReference type="EMBL" id="RID97768.1"/>
    </source>
</evidence>
<evidence type="ECO:0000256" key="5">
    <source>
        <dbReference type="ARBA" id="ARBA00022475"/>
    </source>
</evidence>
<evidence type="ECO:0000256" key="13">
    <source>
        <dbReference type="SAM" id="Phobius"/>
    </source>
</evidence>
<proteinExistence type="inferred from homology"/>
<comment type="caution">
    <text evidence="15">The sequence shown here is derived from an EMBL/GenBank/DDBJ whole genome shotgun (WGS) entry which is preliminary data.</text>
</comment>
<comment type="subcellular location">
    <subcellularLocation>
        <location evidence="1">Cell inner membrane</location>
        <topology evidence="1">Multi-pass membrane protein</topology>
    </subcellularLocation>
    <subcellularLocation>
        <location evidence="12">Membrane</location>
        <topology evidence="12">Multi-pass membrane protein</topology>
    </subcellularLocation>
</comment>
<dbReference type="Proteomes" id="UP000266302">
    <property type="component" value="Unassembled WGS sequence"/>
</dbReference>
<keyword evidence="5" id="KW-1003">Cell membrane</keyword>
<evidence type="ECO:0000256" key="9">
    <source>
        <dbReference type="ARBA" id="ARBA00022989"/>
    </source>
</evidence>